<reference evidence="2 3" key="1">
    <citation type="submission" date="2018-09" db="EMBL/GenBank/DDBJ databases">
        <title>whole genome sequence of T. equiperdum IVM-t1 strain.</title>
        <authorList>
            <person name="Suganuma K."/>
        </authorList>
    </citation>
    <scope>NUCLEOTIDE SEQUENCE [LARGE SCALE GENOMIC DNA]</scope>
    <source>
        <strain evidence="2 3">IVM-t1</strain>
    </source>
</reference>
<organism evidence="2 3">
    <name type="scientific">Trypanosoma brucei equiperdum</name>
    <dbReference type="NCBI Taxonomy" id="630700"/>
    <lineage>
        <taxon>Eukaryota</taxon>
        <taxon>Discoba</taxon>
        <taxon>Euglenozoa</taxon>
        <taxon>Kinetoplastea</taxon>
        <taxon>Metakinetoplastina</taxon>
        <taxon>Trypanosomatida</taxon>
        <taxon>Trypanosomatidae</taxon>
        <taxon>Trypanosoma</taxon>
    </lineage>
</organism>
<dbReference type="AlphaFoldDB" id="A0A3L6LF95"/>
<feature type="region of interest" description="Disordered" evidence="1">
    <location>
        <begin position="23"/>
        <end position="80"/>
    </location>
</feature>
<protein>
    <recommendedName>
        <fullName evidence="4">Trypanosome variant surface glycoprotein (A-type)</fullName>
    </recommendedName>
</protein>
<name>A0A3L6LF95_9TRYP</name>
<evidence type="ECO:0000313" key="3">
    <source>
        <dbReference type="Proteomes" id="UP000266743"/>
    </source>
</evidence>
<gene>
    <name evidence="2" type="ORF">DPX39_020030500</name>
</gene>
<evidence type="ECO:0000313" key="2">
    <source>
        <dbReference type="EMBL" id="RHW74067.1"/>
    </source>
</evidence>
<dbReference type="EMBL" id="QSBY01000002">
    <property type="protein sequence ID" value="RHW74067.1"/>
    <property type="molecule type" value="Genomic_DNA"/>
</dbReference>
<evidence type="ECO:0008006" key="4">
    <source>
        <dbReference type="Google" id="ProtNLM"/>
    </source>
</evidence>
<proteinExistence type="predicted"/>
<comment type="caution">
    <text evidence="2">The sequence shown here is derived from an EMBL/GenBank/DDBJ whole genome shotgun (WGS) entry which is preliminary data.</text>
</comment>
<sequence>MRRNTGPWHHVEVAGIARVYGKYSASSKDKAEPTKSLDGKPLLDAKSGGDVSMLDGNNAAGQTLTAGDPKAAVSQTLAKA</sequence>
<accession>A0A3L6LF95</accession>
<dbReference type="Proteomes" id="UP000266743">
    <property type="component" value="Chromosome 2"/>
</dbReference>
<feature type="compositionally biased region" description="Basic and acidic residues" evidence="1">
    <location>
        <begin position="27"/>
        <end position="43"/>
    </location>
</feature>
<evidence type="ECO:0000256" key="1">
    <source>
        <dbReference type="SAM" id="MobiDB-lite"/>
    </source>
</evidence>